<dbReference type="EMBL" id="PQFF01000113">
    <property type="protein sequence ID" value="RHZ81355.1"/>
    <property type="molecule type" value="Genomic_DNA"/>
</dbReference>
<gene>
    <name evidence="5" type="ORF">Glove_121g77</name>
</gene>
<evidence type="ECO:0000256" key="2">
    <source>
        <dbReference type="ARBA" id="ARBA00012485"/>
    </source>
</evidence>
<evidence type="ECO:0000256" key="3">
    <source>
        <dbReference type="ARBA" id="ARBA00022679"/>
    </source>
</evidence>
<dbReference type="PANTHER" id="PTHR45670:SF1">
    <property type="entry name" value="E3 UBIQUITIN-PROTEIN LIGASE HECTD1"/>
    <property type="match status" value="1"/>
</dbReference>
<feature type="compositionally biased region" description="Acidic residues" evidence="4">
    <location>
        <begin position="60"/>
        <end position="69"/>
    </location>
</feature>
<keyword evidence="3" id="KW-0808">Transferase</keyword>
<dbReference type="EC" id="2.3.2.26" evidence="2"/>
<dbReference type="Gene3D" id="1.25.10.10">
    <property type="entry name" value="Leucine-rich Repeat Variant"/>
    <property type="match status" value="1"/>
</dbReference>
<dbReference type="GO" id="GO:0061630">
    <property type="term" value="F:ubiquitin protein ligase activity"/>
    <property type="evidence" value="ECO:0007669"/>
    <property type="project" value="UniProtKB-EC"/>
</dbReference>
<evidence type="ECO:0000313" key="6">
    <source>
        <dbReference type="Proteomes" id="UP000266861"/>
    </source>
</evidence>
<dbReference type="OrthoDB" id="2372637at2759"/>
<dbReference type="Proteomes" id="UP000266861">
    <property type="component" value="Unassembled WGS sequence"/>
</dbReference>
<dbReference type="AlphaFoldDB" id="A0A397IZ97"/>
<evidence type="ECO:0000313" key="5">
    <source>
        <dbReference type="EMBL" id="RHZ81355.1"/>
    </source>
</evidence>
<comment type="catalytic activity">
    <reaction evidence="1">
        <text>S-ubiquitinyl-[E2 ubiquitin-conjugating enzyme]-L-cysteine + [acceptor protein]-L-lysine = [E2 ubiquitin-conjugating enzyme]-L-cysteine + N(6)-ubiquitinyl-[acceptor protein]-L-lysine.</text>
        <dbReference type="EC" id="2.3.2.26"/>
    </reaction>
</comment>
<reference evidence="5 6" key="1">
    <citation type="submission" date="2018-08" db="EMBL/GenBank/DDBJ databases">
        <title>Genome and evolution of the arbuscular mycorrhizal fungus Diversispora epigaea (formerly Glomus versiforme) and its bacterial endosymbionts.</title>
        <authorList>
            <person name="Sun X."/>
            <person name="Fei Z."/>
            <person name="Harrison M."/>
        </authorList>
    </citation>
    <scope>NUCLEOTIDE SEQUENCE [LARGE SCALE GENOMIC DNA]</scope>
    <source>
        <strain evidence="5 6">IT104</strain>
    </source>
</reference>
<feature type="region of interest" description="Disordered" evidence="4">
    <location>
        <begin position="117"/>
        <end position="146"/>
    </location>
</feature>
<feature type="compositionally biased region" description="Polar residues" evidence="4">
    <location>
        <begin position="70"/>
        <end position="79"/>
    </location>
</feature>
<proteinExistence type="predicted"/>
<dbReference type="InterPro" id="IPR045322">
    <property type="entry name" value="HECTD1/TRIP12-like"/>
</dbReference>
<feature type="compositionally biased region" description="Acidic residues" evidence="4">
    <location>
        <begin position="117"/>
        <end position="133"/>
    </location>
</feature>
<feature type="region of interest" description="Disordered" evidence="4">
    <location>
        <begin position="1"/>
        <end position="24"/>
    </location>
</feature>
<organism evidence="5 6">
    <name type="scientific">Diversispora epigaea</name>
    <dbReference type="NCBI Taxonomy" id="1348612"/>
    <lineage>
        <taxon>Eukaryota</taxon>
        <taxon>Fungi</taxon>
        <taxon>Fungi incertae sedis</taxon>
        <taxon>Mucoromycota</taxon>
        <taxon>Glomeromycotina</taxon>
        <taxon>Glomeromycetes</taxon>
        <taxon>Diversisporales</taxon>
        <taxon>Diversisporaceae</taxon>
        <taxon>Diversispora</taxon>
    </lineage>
</organism>
<sequence length="701" mass="79372">MDRRSSRRNSNLSTSTSSSARGTEALAQINQEASQIIDENIPQQLRYLFRNRTEMTDQTEPMDIDDEPTVTENSVSVNRDNTRENDLMNVDQPIEAETETNTEGNDNDNVQDIAQDEEVDHETDSEEEEEEDSIPQNDSSMNEEPEEIVNQRVFLPPEIRETLRSVVQTNTNSDQLGRLANFFLMLDRTALTDWNLDLLISKLAQIVQKVSSDEGGLSLDMMFSGQSDIDPVILQSIFESSLPQSDFTVITMATRCLGNLVSTLGDSAEHMVSKSIKEKVVPLFCDILVKGPQSNDSEHLKDIIMALYQFSRHNRVDCTGIIVEKHVFPHIWISIFPFLTDNDRILPLKLLANCCQRAPLDSFSTLLEEAINVPDFQSLFADHELPDVIHWCCLSLSFLVSRFRGEISSLSIFLSDDVVKHIIKNVNGLGDHNQVRLWNMFTILAYKSRPIISKFFQLGIGNAIYEALTRKPAGFLDAKDSVKVMIEKVQENLSEVEAISLQPHNLYKQIFLFILALFPALPRSTGIQHKNHGVSAVSTTSTGEKDNNEKDMIVDSDEKLCESQLDELIELSQFKEPVKHFACLLVPTLIKAYRGTENWESRKLIVAIILVFVLYLDKELMCEILQQSSIEKFLRCVFTASSYVTKVNDHVLDLQTYSLEIVAYCLESWGEFFGDIFDGSGVLDQAEKLNDEQLAKETKVQ</sequence>
<feature type="region of interest" description="Disordered" evidence="4">
    <location>
        <begin position="54"/>
        <end position="91"/>
    </location>
</feature>
<comment type="caution">
    <text evidence="5">The sequence shown here is derived from an EMBL/GenBank/DDBJ whole genome shotgun (WGS) entry which is preliminary data.</text>
</comment>
<dbReference type="InterPro" id="IPR011989">
    <property type="entry name" value="ARM-like"/>
</dbReference>
<evidence type="ECO:0000256" key="4">
    <source>
        <dbReference type="SAM" id="MobiDB-lite"/>
    </source>
</evidence>
<protein>
    <recommendedName>
        <fullName evidence="2">HECT-type E3 ubiquitin transferase</fullName>
        <ecNumber evidence="2">2.3.2.26</ecNumber>
    </recommendedName>
</protein>
<name>A0A397IZ97_9GLOM</name>
<dbReference type="PANTHER" id="PTHR45670">
    <property type="entry name" value="E3 UBIQUITIN-PROTEIN LIGASE TRIP12"/>
    <property type="match status" value="1"/>
</dbReference>
<accession>A0A397IZ97</accession>
<keyword evidence="6" id="KW-1185">Reference proteome</keyword>
<dbReference type="GO" id="GO:0043161">
    <property type="term" value="P:proteasome-mediated ubiquitin-dependent protein catabolic process"/>
    <property type="evidence" value="ECO:0007669"/>
    <property type="project" value="TreeGrafter"/>
</dbReference>
<feature type="compositionally biased region" description="Low complexity" evidence="4">
    <location>
        <begin position="8"/>
        <end position="19"/>
    </location>
</feature>
<dbReference type="GO" id="GO:0000209">
    <property type="term" value="P:protein polyubiquitination"/>
    <property type="evidence" value="ECO:0007669"/>
    <property type="project" value="TreeGrafter"/>
</dbReference>
<dbReference type="InterPro" id="IPR016024">
    <property type="entry name" value="ARM-type_fold"/>
</dbReference>
<dbReference type="SUPFAM" id="SSF48371">
    <property type="entry name" value="ARM repeat"/>
    <property type="match status" value="1"/>
</dbReference>
<evidence type="ECO:0000256" key="1">
    <source>
        <dbReference type="ARBA" id="ARBA00000885"/>
    </source>
</evidence>